<dbReference type="Proteomes" id="UP000234211">
    <property type="component" value="Unassembled WGS sequence"/>
</dbReference>
<organism evidence="2 3">
    <name type="scientific">Tenacibaculum piscium</name>
    <dbReference type="NCBI Taxonomy" id="1458515"/>
    <lineage>
        <taxon>Bacteria</taxon>
        <taxon>Pseudomonadati</taxon>
        <taxon>Bacteroidota</taxon>
        <taxon>Flavobacteriia</taxon>
        <taxon>Flavobacteriales</taxon>
        <taxon>Flavobacteriaceae</taxon>
        <taxon>Tenacibaculum</taxon>
    </lineage>
</organism>
<dbReference type="EMBL" id="OENF01000034">
    <property type="protein sequence ID" value="SOS74904.1"/>
    <property type="molecule type" value="Genomic_DNA"/>
</dbReference>
<dbReference type="RefSeq" id="WP_101917462.1">
    <property type="nucleotide sequence ID" value="NZ_JAJGWT010000033.1"/>
</dbReference>
<name>A0A2H1YHB6_9FLAO</name>
<sequence>MVSFIQENIGEILGYTLGAGGVGMAILERRKNKAITKGVEADVESKEIDNGSKVIDMYKSALDDLPIRYEKKYQETSQLWERKFQMMTEEMSQLESSYKRKNNLLEDEIKLKNKFILSLKRELREKDTENKLLKKQLKDANNSTQ</sequence>
<protein>
    <submittedName>
        <fullName evidence="2">Uncharacterized protein</fullName>
    </submittedName>
</protein>
<dbReference type="AlphaFoldDB" id="A0A2H1YHB6"/>
<dbReference type="OrthoDB" id="1367523at2"/>
<evidence type="ECO:0000256" key="1">
    <source>
        <dbReference type="SAM" id="Coils"/>
    </source>
</evidence>
<reference evidence="3" key="1">
    <citation type="submission" date="2017-11" db="EMBL/GenBank/DDBJ databases">
        <authorList>
            <person name="Duchaud E."/>
        </authorList>
    </citation>
    <scope>NUCLEOTIDE SEQUENCE [LARGE SCALE GENOMIC DNA]</scope>
    <source>
        <strain evidence="3">Tenacibaculum sp. TNO020</strain>
    </source>
</reference>
<evidence type="ECO:0000313" key="2">
    <source>
        <dbReference type="EMBL" id="SOS74904.1"/>
    </source>
</evidence>
<accession>A0A2H1YHB6</accession>
<gene>
    <name evidence="2" type="ORF">TNO020_40123</name>
</gene>
<evidence type="ECO:0000313" key="3">
    <source>
        <dbReference type="Proteomes" id="UP000234211"/>
    </source>
</evidence>
<proteinExistence type="predicted"/>
<keyword evidence="1" id="KW-0175">Coiled coil</keyword>
<feature type="coiled-coil region" evidence="1">
    <location>
        <begin position="116"/>
        <end position="143"/>
    </location>
</feature>
<keyword evidence="3" id="KW-1185">Reference proteome</keyword>